<dbReference type="Gene3D" id="3.30.565.10">
    <property type="entry name" value="Histidine kinase-like ATPase, C-terminal domain"/>
    <property type="match status" value="1"/>
</dbReference>
<dbReference type="OrthoDB" id="1262810at2759"/>
<evidence type="ECO:0000313" key="5">
    <source>
        <dbReference type="RefSeq" id="XP_021863542.1"/>
    </source>
</evidence>
<dbReference type="GO" id="GO:0048364">
    <property type="term" value="P:root development"/>
    <property type="evidence" value="ECO:0000318"/>
    <property type="project" value="GO_Central"/>
</dbReference>
<feature type="domain" description="Sacsin/Nov" evidence="3">
    <location>
        <begin position="1196"/>
        <end position="1285"/>
    </location>
</feature>
<feature type="region of interest" description="Disordered" evidence="1">
    <location>
        <begin position="1"/>
        <end position="23"/>
    </location>
</feature>
<dbReference type="KEGG" id="soe:110802407"/>
<reference evidence="5" key="2">
    <citation type="submission" date="2025-08" db="UniProtKB">
        <authorList>
            <consortium name="RefSeq"/>
        </authorList>
    </citation>
    <scope>IDENTIFICATION</scope>
    <source>
        <tissue evidence="5">Leaf</tissue>
    </source>
</reference>
<gene>
    <name evidence="5" type="primary">LOC110802407</name>
</gene>
<feature type="compositionally biased region" description="Basic residues" evidence="1">
    <location>
        <begin position="480"/>
        <end position="491"/>
    </location>
</feature>
<dbReference type="PANTHER" id="PTHR32387:SF0">
    <property type="entry name" value="PROTEIN NO VEIN"/>
    <property type="match status" value="1"/>
</dbReference>
<dbReference type="InterPro" id="IPR052957">
    <property type="entry name" value="Auxin_embryo_med"/>
</dbReference>
<accession>A0A9R0J985</accession>
<feature type="compositionally biased region" description="Low complexity" evidence="1">
    <location>
        <begin position="90"/>
        <end position="114"/>
    </location>
</feature>
<dbReference type="GO" id="GO:0010305">
    <property type="term" value="P:leaf vascular tissue pattern formation"/>
    <property type="evidence" value="ECO:0000318"/>
    <property type="project" value="GO_Central"/>
</dbReference>
<keyword evidence="4" id="KW-1185">Reference proteome</keyword>
<dbReference type="InterPro" id="IPR058210">
    <property type="entry name" value="SACS/Nov_dom"/>
</dbReference>
<feature type="compositionally biased region" description="Polar residues" evidence="1">
    <location>
        <begin position="464"/>
        <end position="473"/>
    </location>
</feature>
<dbReference type="SUPFAM" id="SSF55874">
    <property type="entry name" value="ATPase domain of HSP90 chaperone/DNA topoisomerase II/histidine kinase"/>
    <property type="match status" value="1"/>
</dbReference>
<dbReference type="InterPro" id="IPR036890">
    <property type="entry name" value="HATPase_C_sf"/>
</dbReference>
<name>A0A9R0J985_SPIOL</name>
<dbReference type="Proteomes" id="UP000813463">
    <property type="component" value="Chromosome 1"/>
</dbReference>
<dbReference type="Pfam" id="PF25794">
    <property type="entry name" value="SACS"/>
    <property type="match status" value="1"/>
</dbReference>
<dbReference type="Pfam" id="PF13020">
    <property type="entry name" value="NOV_C"/>
    <property type="match status" value="1"/>
</dbReference>
<dbReference type="InterPro" id="IPR024975">
    <property type="entry name" value="NOV_C"/>
</dbReference>
<dbReference type="SUPFAM" id="SSF81995">
    <property type="entry name" value="beta-sandwich domain of Sec23/24"/>
    <property type="match status" value="1"/>
</dbReference>
<feature type="domain" description="Protein NO VEIN C-terminal" evidence="2">
    <location>
        <begin position="2621"/>
        <end position="2704"/>
    </location>
</feature>
<evidence type="ECO:0000313" key="4">
    <source>
        <dbReference type="Proteomes" id="UP000813463"/>
    </source>
</evidence>
<proteinExistence type="predicted"/>
<evidence type="ECO:0000259" key="2">
    <source>
        <dbReference type="Pfam" id="PF13020"/>
    </source>
</evidence>
<evidence type="ECO:0000256" key="1">
    <source>
        <dbReference type="SAM" id="MobiDB-lite"/>
    </source>
</evidence>
<feature type="region of interest" description="Disordered" evidence="1">
    <location>
        <begin position="398"/>
        <end position="494"/>
    </location>
</feature>
<dbReference type="GO" id="GO:0005634">
    <property type="term" value="C:nucleus"/>
    <property type="evidence" value="ECO:0000318"/>
    <property type="project" value="GO_Central"/>
</dbReference>
<feature type="region of interest" description="Disordered" evidence="1">
    <location>
        <begin position="90"/>
        <end position="146"/>
    </location>
</feature>
<organism evidence="4 5">
    <name type="scientific">Spinacia oleracea</name>
    <name type="common">Spinach</name>
    <dbReference type="NCBI Taxonomy" id="3562"/>
    <lineage>
        <taxon>Eukaryota</taxon>
        <taxon>Viridiplantae</taxon>
        <taxon>Streptophyta</taxon>
        <taxon>Embryophyta</taxon>
        <taxon>Tracheophyta</taxon>
        <taxon>Spermatophyta</taxon>
        <taxon>Magnoliopsida</taxon>
        <taxon>eudicotyledons</taxon>
        <taxon>Gunneridae</taxon>
        <taxon>Pentapetalae</taxon>
        <taxon>Caryophyllales</taxon>
        <taxon>Chenopodiaceae</taxon>
        <taxon>Chenopodioideae</taxon>
        <taxon>Anserineae</taxon>
        <taxon>Spinacia</taxon>
    </lineage>
</organism>
<evidence type="ECO:0000259" key="3">
    <source>
        <dbReference type="Pfam" id="PF25794"/>
    </source>
</evidence>
<dbReference type="PANTHER" id="PTHR32387">
    <property type="entry name" value="WU:FJ29H11"/>
    <property type="match status" value="1"/>
</dbReference>
<sequence length="2739" mass="308272">MENHRHQRFPPPQPPQPQSQLQHQQFDPNLLLLQSSMGLYNPNQNPYFQNPNLSLQNPNLFNNNFPIQNNPLQYHNNQGAFPMGFHPNNPNLSSPAPPTTTTTINNNNPSPSNSFQNQLRKSEAINIRPNPKFPVQRKNDSIGGDRKETFDKIETAVASARRQIVEAGEHVSVWKLSQCALVKLQADSWDSLGFQLHEVPSLHQLILIEAKVNAFIRCHVAVLKITSLFDLQEAICKNEGIEKFEELELGPFLRHPLVVHYFSLSKDVQEVYKITSEEVVSYLFLFFCKKKKVVIEEFLDYVAKKSKVTNPRVLGLRIQSLGLHIGFLHKARNAQNHVLGKCMEAVKEKRDKPRKKRPLFSLQKEELDNRFSAISERVTSFASVNKEFRVQHIRFVSSSSDEDEDMTDSSDSEKVGNDSLKSNQSQSSSVKRKNGDRVSSCPYPSVAEERTRLGLKEEIDEPSSPCTQGLKSNQKSELPKKKRKLKTRSHGKAVEQGSFLLSRSTELEEEINSNNADANDSIRMFITTWKEACRGHTAIEVLEKMLEFCKMKSGQRKKIRQAFSAYPLVGLLNVAVTSVRKGMWDSMYDTFQFMGELGQEDTQANELTEYESIDIEPIEKDLGSLNRDTSNTAPCVNLEDIVRKASDYLAESTVLSGGSSLVDRLLMFVKKLSSCEVWLTEKFSVKEFKLLGHGDFFSFLERNSSLLPKEFLNFVRGEVHEHQLLEVSMIQKQLVMLLSQAASSLWEEGVVTKEKISELLMRQFPFISFRIIESGSTQELLELVGKHGDSASFNCVIFSATLPGTSKYVDSAGADVADNSGLIADMESIDGNFGSVTSRDAINILLKTPFLTDLNSWVHWDHVYAPSLGPLLDWLQTEVNVEGLLCLLTRDGKVIRIDHLASGDLFFQALLRESSFEVAVQLLSLFVLSGGKRHVPLSLLKCHARQGFEVVMADFVQNVDVSDGRRSEKILSENEAVNSSMNLVKNFGGMKNAVHLASRIVIDCLVFLPSEFRCFAADVLLSGMQSLVKDVASAILVQCKGNIERLMLHEIGFSLGIVEWIHDHHSVCPITDYNSLVLTGAPSLTSMGSDAKRIDLTQSPSEKTPPAVNKHDLHNETDAFIVMGGSAVQYSENNLSHHLAEQDIEKAALVIESIRRDEFGLDSNISDMESSLLKKQHARLGRALHCLSEELYSQDSHFLLELVQNADDNVYPANVEPTLSFVLQDTGITVLNNEGGFTAKNIRALCDVGNSTKKGSSAGYIGQKGIGFKSVFRVTDAPEIHSNGFHIKFDVGQGQIGFVLPTIVPPCDIEMLQRLVPGNDILKGLNCWNTCIVLPFKSKLLEGTAMSSILSMFSDLHPSLLLFLHRLQCIKLRNVLNDSLIVMRKEILGDGIVKVSHGKEQMTWFVASHKLHPKVIRSNVHMTEISMALTLNETMNGDYEPFLGQQPVFAFLPLRTYGLKFILQADFVLPSSREEVDGDSPWNQWLLTEFPVLFVNAETLFCSLPCFRENPAKAVSVYMSFVPLRGEVHGFFSGLPLMIIAKLRQSNCLLQDGCKDKWVPPCKVLRGWNEQAQMLLPDTLLYEHLGLGLLHKDVNLSDGLARALGIEEYGPKILVQFISSLGRIKDGIKSMGLHWLFSLLNELHNMIHSYALNFKNSGSESDITDSQKTILKKVPFIPLSDGTYGSLDDGTIWFHTDYISTGLDGELGNEAFPCLYATLRIVRPALFSEASGDVTLINNCTKMLRKIGVQQMSAHELIRVHILPSISDDRLTDSKQLMREYITFIMLHLHSSCVDCHIEKEHIISELCSKALILTNHGYKRPVEVPIHFNKEYGNSVDAKKLVSGLDYKWHEVDAMYLKHPLTETVPRRLMKWREFFQKLGVTDFVKVIPTEKSVADLSPTVLSQMMCDRQLISPGLIVRDWESPELLHILTQLSKDGSQERCKYLLESLDELWDDHFSDKVLGCCSSKSGLNDLCFRSSFWHCISDIRWTVSSVSNELHYPRELFCDCDTVRSILGCHAPYVVPKVKSVKLLTEIGFKTQVTLDDVLEILQTWRTMKCTLTASLSQMSKMYSFIWKEMTTCREQVLDALKSGPFIFIPRASFKLFEDVVSGVLLSPDEAYWHDSTGALDCGKHVEFSIETSSKTLCSIYPGLHDFFVNECGVNEAPSFSHYLEILRQLSKNSSPLQSANAVFQVLLKWSDGLKYDAFSSDNVSYLKECLLQSEFRVLPALQDKWVSLHPSFGLVCWSDDDTLKKEFKHSENIEFLYFGELTDDEKEMLQTKVSVLLQNLGIPALSKIVSREAIYYGPCDCGFKTSMVTWVLPFAQRYLYNLHPERYSQVKQSGCELHHLKICVVEKLFYRNVIKRCDYSSKKRTECHSLLQGNVLYTTQESDSHSVFMELSRLLFDGSPELHLANFLHMIATMAESGSTEEQMEFFILNSQKMGKLPVEEAVWSLSSSSSLSLAENDETLTGNALSTDINDQISSQSTKKRALSSWPPVNWKTAPGFSYSKRFKTQPVIMDQSGNPSAGEGYFEGSVQEEAEVTLTNINEDVVIEDDGVVGPDSSVFPQFENQNEFISNIANPTNILVESLCPEEGQSKSRDQANTPGAQEAMRIGRVGEMVASRYFEGKADGTTKVDWVNRDKETGLPYDIIIGDKQKQEYIEVKASRYSKKDWFVISTREWQFAAEKGDSYSIAYVVLSGQNLARIMIYKNPVKLCQLGKLQLTVTIPRSYQESSQ</sequence>
<dbReference type="RefSeq" id="XP_021863542.1">
    <property type="nucleotide sequence ID" value="XM_022007850.2"/>
</dbReference>
<feature type="compositionally biased region" description="Basic and acidic residues" evidence="1">
    <location>
        <begin position="137"/>
        <end position="146"/>
    </location>
</feature>
<dbReference type="GO" id="GO:0009793">
    <property type="term" value="P:embryo development ending in seed dormancy"/>
    <property type="evidence" value="ECO:0000318"/>
    <property type="project" value="GO_Central"/>
</dbReference>
<dbReference type="NCBIfam" id="NF047352">
    <property type="entry name" value="P_loop_sacsin"/>
    <property type="match status" value="1"/>
</dbReference>
<feature type="compositionally biased region" description="Basic and acidic residues" evidence="1">
    <location>
        <begin position="447"/>
        <end position="457"/>
    </location>
</feature>
<feature type="compositionally biased region" description="Low complexity" evidence="1">
    <location>
        <begin position="419"/>
        <end position="429"/>
    </location>
</feature>
<protein>
    <submittedName>
        <fullName evidence="5">Protein NO VEIN isoform X1</fullName>
    </submittedName>
</protein>
<reference evidence="4" key="1">
    <citation type="journal article" date="2021" name="Nat. Commun.">
        <title>Genomic analyses provide insights into spinach domestication and the genetic basis of agronomic traits.</title>
        <authorList>
            <person name="Cai X."/>
            <person name="Sun X."/>
            <person name="Xu C."/>
            <person name="Sun H."/>
            <person name="Wang X."/>
            <person name="Ge C."/>
            <person name="Zhang Z."/>
            <person name="Wang Q."/>
            <person name="Fei Z."/>
            <person name="Jiao C."/>
            <person name="Wang Q."/>
        </authorList>
    </citation>
    <scope>NUCLEOTIDE SEQUENCE [LARGE SCALE GENOMIC DNA]</scope>
    <source>
        <strain evidence="4">cv. Varoflay</strain>
    </source>
</reference>
<dbReference type="GeneID" id="110802407"/>
<feature type="compositionally biased region" description="Acidic residues" evidence="1">
    <location>
        <begin position="400"/>
        <end position="410"/>
    </location>
</feature>